<keyword evidence="3" id="KW-1185">Reference proteome</keyword>
<feature type="region of interest" description="Disordered" evidence="1">
    <location>
        <begin position="1"/>
        <end position="102"/>
    </location>
</feature>
<dbReference type="AlphaFoldDB" id="A0A8R1IPL6"/>
<dbReference type="Proteomes" id="UP000005237">
    <property type="component" value="Unassembled WGS sequence"/>
</dbReference>
<organism evidence="2 3">
    <name type="scientific">Caenorhabditis japonica</name>
    <dbReference type="NCBI Taxonomy" id="281687"/>
    <lineage>
        <taxon>Eukaryota</taxon>
        <taxon>Metazoa</taxon>
        <taxon>Ecdysozoa</taxon>
        <taxon>Nematoda</taxon>
        <taxon>Chromadorea</taxon>
        <taxon>Rhabditida</taxon>
        <taxon>Rhabditina</taxon>
        <taxon>Rhabditomorpha</taxon>
        <taxon>Rhabditoidea</taxon>
        <taxon>Rhabditidae</taxon>
        <taxon>Peloderinae</taxon>
        <taxon>Caenorhabditis</taxon>
    </lineage>
</organism>
<dbReference type="EnsemblMetazoa" id="CJA35801.1">
    <property type="protein sequence ID" value="CJA35801.1"/>
    <property type="gene ID" value="WBGene00211648"/>
</dbReference>
<reference evidence="2" key="2">
    <citation type="submission" date="2022-06" db="UniProtKB">
        <authorList>
            <consortium name="EnsemblMetazoa"/>
        </authorList>
    </citation>
    <scope>IDENTIFICATION</scope>
    <source>
        <strain evidence="2">DF5081</strain>
    </source>
</reference>
<evidence type="ECO:0000313" key="2">
    <source>
        <dbReference type="EnsemblMetazoa" id="CJA35801.1"/>
    </source>
</evidence>
<protein>
    <submittedName>
        <fullName evidence="2">Uncharacterized protein</fullName>
    </submittedName>
</protein>
<evidence type="ECO:0000313" key="3">
    <source>
        <dbReference type="Proteomes" id="UP000005237"/>
    </source>
</evidence>
<accession>A0A8R1IPL6</accession>
<name>A0A8R1IPL6_CAEJA</name>
<evidence type="ECO:0000256" key="1">
    <source>
        <dbReference type="SAM" id="MobiDB-lite"/>
    </source>
</evidence>
<reference evidence="3" key="1">
    <citation type="submission" date="2010-08" db="EMBL/GenBank/DDBJ databases">
        <authorList>
            <consortium name="Caenorhabditis japonica Sequencing Consortium"/>
            <person name="Wilson R.K."/>
        </authorList>
    </citation>
    <scope>NUCLEOTIDE SEQUENCE [LARGE SCALE GENOMIC DNA]</scope>
    <source>
        <strain evidence="3">DF5081</strain>
    </source>
</reference>
<sequence>MLISLPPQLYKTARATSKQAETIHPKPPGNETTIQPDHRETRETATPSQKDNTLGLGRPDLQSINFKDQGRSGIKGGRCNVRASPGLHSPQDTRHQSTLPRLPVDIPRSPCVSLASSYISPPASHLLRLAGQCTRLASGRTPPGLSRLPVSRLVSTSRADNSYFRAKS</sequence>
<proteinExistence type="predicted"/>